<protein>
    <submittedName>
        <fullName evidence="1">Uncharacterized protein</fullName>
    </submittedName>
</protein>
<dbReference type="Proteomes" id="UP001241377">
    <property type="component" value="Unassembled WGS sequence"/>
</dbReference>
<evidence type="ECO:0000313" key="1">
    <source>
        <dbReference type="EMBL" id="KAJ9111412.1"/>
    </source>
</evidence>
<sequence>MFAKVADLTKFMFCYSIMSANRNALENSASSRPHVRLTNASSASAAAGNGGRKDAHHNGIPHMSEFPLIGRKTLVETDLDQFFPFDPYDLPRSKVYVEKLYRHWDEVALPEMKGEDEDEEDDEDDDEEDDEEDDGNSSDASVAQRSQRLTMPSGQGGLRTASGRRLPADELRSAQQISSSFEGMKLSSPPRQTRSLGILA</sequence>
<gene>
    <name evidence="1" type="ORF">QFC19_001181</name>
</gene>
<reference evidence="1" key="1">
    <citation type="submission" date="2023-04" db="EMBL/GenBank/DDBJ databases">
        <title>Draft Genome sequencing of Naganishia species isolated from polar environments using Oxford Nanopore Technology.</title>
        <authorList>
            <person name="Leo P."/>
            <person name="Venkateswaran K."/>
        </authorList>
    </citation>
    <scope>NUCLEOTIDE SEQUENCE</scope>
    <source>
        <strain evidence="1">MNA-CCFEE 5261</strain>
    </source>
</reference>
<name>A0ACC2WIE2_9TREE</name>
<organism evidence="1 2">
    <name type="scientific">Naganishia cerealis</name>
    <dbReference type="NCBI Taxonomy" id="610337"/>
    <lineage>
        <taxon>Eukaryota</taxon>
        <taxon>Fungi</taxon>
        <taxon>Dikarya</taxon>
        <taxon>Basidiomycota</taxon>
        <taxon>Agaricomycotina</taxon>
        <taxon>Tremellomycetes</taxon>
        <taxon>Filobasidiales</taxon>
        <taxon>Filobasidiaceae</taxon>
        <taxon>Naganishia</taxon>
    </lineage>
</organism>
<comment type="caution">
    <text evidence="1">The sequence shown here is derived from an EMBL/GenBank/DDBJ whole genome shotgun (WGS) entry which is preliminary data.</text>
</comment>
<dbReference type="EMBL" id="JASBWR010000008">
    <property type="protein sequence ID" value="KAJ9111412.1"/>
    <property type="molecule type" value="Genomic_DNA"/>
</dbReference>
<evidence type="ECO:0000313" key="2">
    <source>
        <dbReference type="Proteomes" id="UP001241377"/>
    </source>
</evidence>
<keyword evidence="2" id="KW-1185">Reference proteome</keyword>
<accession>A0ACC2WIE2</accession>
<proteinExistence type="predicted"/>